<dbReference type="EMBL" id="AAUW01000004">
    <property type="protein sequence ID" value="EAV44971.1"/>
    <property type="molecule type" value="Genomic_DNA"/>
</dbReference>
<dbReference type="SUPFAM" id="SSF143100">
    <property type="entry name" value="TTHA1013/TTHA0281-like"/>
    <property type="match status" value="1"/>
</dbReference>
<dbReference type="InterPro" id="IPR035069">
    <property type="entry name" value="TTHA1013/TTHA0281-like"/>
</dbReference>
<keyword evidence="2" id="KW-0238">DNA-binding</keyword>
<dbReference type="RefSeq" id="WP_006933116.1">
    <property type="nucleotide sequence ID" value="NZ_AAUW01000004.1"/>
</dbReference>
<accession>A0NQB3</accession>
<reference evidence="2 3" key="1">
    <citation type="submission" date="2006-05" db="EMBL/GenBank/DDBJ databases">
        <authorList>
            <person name="King G."/>
            <person name="Ferriera S."/>
            <person name="Johnson J."/>
            <person name="Kravitz S."/>
            <person name="Beeson K."/>
            <person name="Sutton G."/>
            <person name="Rogers Y.-H."/>
            <person name="Friedman R."/>
            <person name="Frazier M."/>
            <person name="Venter J.C."/>
        </authorList>
    </citation>
    <scope>NUCLEOTIDE SEQUENCE [LARGE SCALE GENOMIC DNA]</scope>
    <source>
        <strain evidence="3">ATCC 25650 / DSM 13394 / JCM 20685 / NBRC 16684 / NCIMB 2208 / IAM 12614 / B1</strain>
    </source>
</reference>
<evidence type="ECO:0000313" key="2">
    <source>
        <dbReference type="EMBL" id="EAV44971.1"/>
    </source>
</evidence>
<gene>
    <name evidence="2" type="ORF">SIAM614_13188</name>
</gene>
<dbReference type="GeneID" id="68845726"/>
<dbReference type="GO" id="GO:0003677">
    <property type="term" value="F:DNA binding"/>
    <property type="evidence" value="ECO:0007669"/>
    <property type="project" value="UniProtKB-KW"/>
</dbReference>
<protein>
    <submittedName>
        <fullName evidence="2">DNA-binding protein</fullName>
    </submittedName>
</protein>
<evidence type="ECO:0000259" key="1">
    <source>
        <dbReference type="Pfam" id="PF15919"/>
    </source>
</evidence>
<proteinExistence type="predicted"/>
<comment type="caution">
    <text evidence="2">The sequence shown here is derived from an EMBL/GenBank/DDBJ whole genome shotgun (WGS) entry which is preliminary data.</text>
</comment>
<dbReference type="InterPro" id="IPR031807">
    <property type="entry name" value="HicB-like"/>
</dbReference>
<dbReference type="Gene3D" id="3.30.160.250">
    <property type="match status" value="1"/>
</dbReference>
<feature type="domain" description="HicB-like antitoxin of toxin-antitoxin system" evidence="1">
    <location>
        <begin position="4"/>
        <end position="124"/>
    </location>
</feature>
<evidence type="ECO:0000313" key="3">
    <source>
        <dbReference type="Proteomes" id="UP000004848"/>
    </source>
</evidence>
<dbReference type="Proteomes" id="UP000004848">
    <property type="component" value="Unassembled WGS sequence"/>
</dbReference>
<dbReference type="Pfam" id="PF15919">
    <property type="entry name" value="HicB_lk_antitox"/>
    <property type="match status" value="1"/>
</dbReference>
<dbReference type="eggNOG" id="COG1598">
    <property type="taxonomic scope" value="Bacteria"/>
</dbReference>
<dbReference type="AlphaFoldDB" id="A0NQB3"/>
<name>A0NQB3_ROSAI</name>
<organism evidence="2 3">
    <name type="scientific">Roseibium aggregatum (strain ATCC 25650 / DSM 13394 / JCM 20685 / NBRC 16684 / NCIMB 2208 / IAM 12614 / B1)</name>
    <name type="common">Stappia aggregata</name>
    <dbReference type="NCBI Taxonomy" id="384765"/>
    <lineage>
        <taxon>Bacteria</taxon>
        <taxon>Pseudomonadati</taxon>
        <taxon>Pseudomonadota</taxon>
        <taxon>Alphaproteobacteria</taxon>
        <taxon>Hyphomicrobiales</taxon>
        <taxon>Stappiaceae</taxon>
        <taxon>Roseibium</taxon>
    </lineage>
</organism>
<sequence length="130" mass="13811">MYNYVALVHQDGDSAYGVQFPDVPGCFSAADEIDQLVRNATEALALHLEGETLPSPRSLAEIRNDEDVASALAEGAFLIAVPLISLSGRTVKANITMDAGLLDAVDHTAKARGLTRSAYLADLARRDIAV</sequence>
<dbReference type="OrthoDB" id="9807959at2"/>